<evidence type="ECO:0000313" key="2">
    <source>
        <dbReference type="Proteomes" id="UP000198771"/>
    </source>
</evidence>
<keyword evidence="2" id="KW-1185">Reference proteome</keyword>
<gene>
    <name evidence="1" type="ORF">SAMN05660653_02736</name>
</gene>
<reference evidence="1 2" key="1">
    <citation type="submission" date="2016-10" db="EMBL/GenBank/DDBJ databases">
        <authorList>
            <person name="de Groot N.N."/>
        </authorList>
    </citation>
    <scope>NUCLEOTIDE SEQUENCE [LARGE SCALE GENOMIC DNA]</scope>
    <source>
        <strain evidence="1 2">ASO4-2</strain>
    </source>
</reference>
<dbReference type="RefSeq" id="WP_092122986.1">
    <property type="nucleotide sequence ID" value="NZ_FMXO01000017.1"/>
</dbReference>
<proteinExistence type="predicted"/>
<accession>A0A1G6EDP1</accession>
<organism evidence="1 2">
    <name type="scientific">Desulfonatronum thiosulfatophilum</name>
    <dbReference type="NCBI Taxonomy" id="617002"/>
    <lineage>
        <taxon>Bacteria</taxon>
        <taxon>Pseudomonadati</taxon>
        <taxon>Thermodesulfobacteriota</taxon>
        <taxon>Desulfovibrionia</taxon>
        <taxon>Desulfovibrionales</taxon>
        <taxon>Desulfonatronaceae</taxon>
        <taxon>Desulfonatronum</taxon>
    </lineage>
</organism>
<dbReference type="EMBL" id="FMXO01000017">
    <property type="protein sequence ID" value="SDB55065.1"/>
    <property type="molecule type" value="Genomic_DNA"/>
</dbReference>
<sequence length="206" mass="23642">MQNALVDLPDSLWLQHHFAHHANPREKTVRLVRQGVLHRLKRGLYVRARSADDIVTRCRAANRIYGPSYVSFVYALAWYGLIPEHAAHITSATLSKGRKKRYDTPAGSFFYQDVPAAAYPHGVTLMGDAPDRFLMACPEKALCDELYRASGVRSIKGIEALLFEDLRLDLDEFRQLDRKILRDLSAYYHTSTLKVFGKFLQRRRHA</sequence>
<protein>
    <submittedName>
        <fullName evidence="1">Transcriptional regulator, AbiEi antitoxin, Type IV TA system</fullName>
    </submittedName>
</protein>
<dbReference type="OrthoDB" id="8295691at2"/>
<dbReference type="AlphaFoldDB" id="A0A1G6EDP1"/>
<dbReference type="Proteomes" id="UP000198771">
    <property type="component" value="Unassembled WGS sequence"/>
</dbReference>
<name>A0A1G6EDP1_9BACT</name>
<evidence type="ECO:0000313" key="1">
    <source>
        <dbReference type="EMBL" id="SDB55065.1"/>
    </source>
</evidence>
<dbReference type="STRING" id="617002.SAMN05660653_02736"/>